<evidence type="ECO:0000256" key="1">
    <source>
        <dbReference type="ARBA" id="ARBA00022737"/>
    </source>
</evidence>
<dbReference type="InterPro" id="IPR001258">
    <property type="entry name" value="NHL_repeat"/>
</dbReference>
<evidence type="ECO:0000256" key="2">
    <source>
        <dbReference type="PROSITE-ProRule" id="PRU00504"/>
    </source>
</evidence>
<dbReference type="EMBL" id="CAJNOK010045245">
    <property type="protein sequence ID" value="CAF1578103.1"/>
    <property type="molecule type" value="Genomic_DNA"/>
</dbReference>
<evidence type="ECO:0008006" key="6">
    <source>
        <dbReference type="Google" id="ProtNLM"/>
    </source>
</evidence>
<comment type="caution">
    <text evidence="3">The sequence shown here is derived from an EMBL/GenBank/DDBJ whole genome shotgun (WGS) entry which is preliminary data.</text>
</comment>
<name>A0A8S2FYR0_9BILA</name>
<dbReference type="AlphaFoldDB" id="A0A8S2FYR0"/>
<proteinExistence type="predicted"/>
<dbReference type="PROSITE" id="PS51125">
    <property type="entry name" value="NHL"/>
    <property type="match status" value="1"/>
</dbReference>
<evidence type="ECO:0000313" key="3">
    <source>
        <dbReference type="EMBL" id="CAF1578103.1"/>
    </source>
</evidence>
<dbReference type="Proteomes" id="UP000682733">
    <property type="component" value="Unassembled WGS sequence"/>
</dbReference>
<evidence type="ECO:0000313" key="5">
    <source>
        <dbReference type="Proteomes" id="UP000677228"/>
    </source>
</evidence>
<dbReference type="EMBL" id="CAJOBA010068236">
    <property type="protein sequence ID" value="CAF4376487.1"/>
    <property type="molecule type" value="Genomic_DNA"/>
</dbReference>
<dbReference type="Proteomes" id="UP000677228">
    <property type="component" value="Unassembled WGS sequence"/>
</dbReference>
<sequence>GNTSFGCTQNQLNFPIAIYIDSTTDILHIVDTNNNHVQQLLLNGSSSEITTIAAGGINCTLAKDRIELWLNKEKSDVTVAGNGSFGSELNEISFPQGLWTHQSTMFVVDRYNHRVTKWTLQPSATDQVVAGGNGQGNSNNQLNYPQGFYVDKTANDKEGNNSLEGITIAGTTGKGGNAANQLYIPESITFDSQMNMYIADSGNHRIQKFQRIL</sequence>
<accession>A0A8S2FYR0</accession>
<dbReference type="InterPro" id="IPR011042">
    <property type="entry name" value="6-blade_b-propeller_TolB-like"/>
</dbReference>
<protein>
    <recommendedName>
        <fullName evidence="6">NHL repeat-containing protein</fullName>
    </recommendedName>
</protein>
<dbReference type="Gene3D" id="2.120.10.30">
    <property type="entry name" value="TolB, C-terminal domain"/>
    <property type="match status" value="2"/>
</dbReference>
<keyword evidence="1" id="KW-0677">Repeat</keyword>
<feature type="repeat" description="NHL" evidence="2">
    <location>
        <begin position="169"/>
        <end position="212"/>
    </location>
</feature>
<dbReference type="SUPFAM" id="SSF63825">
    <property type="entry name" value="YWTD domain"/>
    <property type="match status" value="1"/>
</dbReference>
<gene>
    <name evidence="3" type="ORF">OVA965_LOCUS40815</name>
    <name evidence="4" type="ORF">TMI583_LOCUS42320</name>
</gene>
<reference evidence="3" key="1">
    <citation type="submission" date="2021-02" db="EMBL/GenBank/DDBJ databases">
        <authorList>
            <person name="Nowell W R."/>
        </authorList>
    </citation>
    <scope>NUCLEOTIDE SEQUENCE</scope>
</reference>
<organism evidence="3 5">
    <name type="scientific">Didymodactylos carnosus</name>
    <dbReference type="NCBI Taxonomy" id="1234261"/>
    <lineage>
        <taxon>Eukaryota</taxon>
        <taxon>Metazoa</taxon>
        <taxon>Spiralia</taxon>
        <taxon>Gnathifera</taxon>
        <taxon>Rotifera</taxon>
        <taxon>Eurotatoria</taxon>
        <taxon>Bdelloidea</taxon>
        <taxon>Philodinida</taxon>
        <taxon>Philodinidae</taxon>
        <taxon>Didymodactylos</taxon>
    </lineage>
</organism>
<dbReference type="Pfam" id="PF01436">
    <property type="entry name" value="NHL"/>
    <property type="match status" value="1"/>
</dbReference>
<feature type="non-terminal residue" evidence="3">
    <location>
        <position position="213"/>
    </location>
</feature>
<evidence type="ECO:0000313" key="4">
    <source>
        <dbReference type="EMBL" id="CAF4376487.1"/>
    </source>
</evidence>